<accession>A0AAV7XWE6</accession>
<keyword evidence="2" id="KW-0677">Repeat</keyword>
<evidence type="ECO:0000313" key="10">
    <source>
        <dbReference type="Proteomes" id="UP001075354"/>
    </source>
</evidence>
<evidence type="ECO:0000256" key="6">
    <source>
        <dbReference type="SAM" id="MobiDB-lite"/>
    </source>
</evidence>
<dbReference type="SUPFAM" id="SSF54928">
    <property type="entry name" value="RNA-binding domain, RBD"/>
    <property type="match status" value="1"/>
</dbReference>
<evidence type="ECO:0000256" key="3">
    <source>
        <dbReference type="ARBA" id="ARBA00022884"/>
    </source>
</evidence>
<feature type="region of interest" description="Disordered" evidence="6">
    <location>
        <begin position="274"/>
        <end position="346"/>
    </location>
</feature>
<dbReference type="GO" id="GO:0003729">
    <property type="term" value="F:mRNA binding"/>
    <property type="evidence" value="ECO:0007669"/>
    <property type="project" value="TreeGrafter"/>
</dbReference>
<feature type="region of interest" description="Disordered" evidence="6">
    <location>
        <begin position="211"/>
        <end position="238"/>
    </location>
</feature>
<dbReference type="Proteomes" id="UP001075354">
    <property type="component" value="Chromosome 3"/>
</dbReference>
<dbReference type="InterPro" id="IPR035979">
    <property type="entry name" value="RBD_domain_sf"/>
</dbReference>
<comment type="subcellular location">
    <subcellularLocation>
        <location evidence="1">Nucleus</location>
    </subcellularLocation>
</comment>
<dbReference type="AlphaFoldDB" id="A0AAV7XWE6"/>
<dbReference type="Pfam" id="PF00076">
    <property type="entry name" value="RRM_1"/>
    <property type="match status" value="1"/>
</dbReference>
<organism evidence="9 10">
    <name type="scientific">Megalurothrips usitatus</name>
    <name type="common">bean blossom thrips</name>
    <dbReference type="NCBI Taxonomy" id="439358"/>
    <lineage>
        <taxon>Eukaryota</taxon>
        <taxon>Metazoa</taxon>
        <taxon>Ecdysozoa</taxon>
        <taxon>Arthropoda</taxon>
        <taxon>Hexapoda</taxon>
        <taxon>Insecta</taxon>
        <taxon>Pterygota</taxon>
        <taxon>Neoptera</taxon>
        <taxon>Paraneoptera</taxon>
        <taxon>Thysanoptera</taxon>
        <taxon>Terebrantia</taxon>
        <taxon>Thripoidea</taxon>
        <taxon>Thripidae</taxon>
        <taxon>Megalurothrips</taxon>
    </lineage>
</organism>
<keyword evidence="4" id="KW-0539">Nucleus</keyword>
<feature type="signal peptide" evidence="7">
    <location>
        <begin position="1"/>
        <end position="23"/>
    </location>
</feature>
<evidence type="ECO:0000256" key="1">
    <source>
        <dbReference type="ARBA" id="ARBA00004123"/>
    </source>
</evidence>
<gene>
    <name evidence="9" type="ORF">ONE63_006327</name>
</gene>
<dbReference type="InterPro" id="IPR012677">
    <property type="entry name" value="Nucleotide-bd_a/b_plait_sf"/>
</dbReference>
<feature type="compositionally biased region" description="Gly residues" evidence="6">
    <location>
        <begin position="279"/>
        <end position="289"/>
    </location>
</feature>
<comment type="caution">
    <text evidence="9">The sequence shown here is derived from an EMBL/GenBank/DDBJ whole genome shotgun (WGS) entry which is preliminary data.</text>
</comment>
<dbReference type="SMART" id="SM00360">
    <property type="entry name" value="RRM"/>
    <property type="match status" value="1"/>
</dbReference>
<feature type="compositionally biased region" description="Basic and acidic residues" evidence="6">
    <location>
        <begin position="550"/>
        <end position="572"/>
    </location>
</feature>
<feature type="region of interest" description="Disordered" evidence="6">
    <location>
        <begin position="86"/>
        <end position="114"/>
    </location>
</feature>
<dbReference type="InterPro" id="IPR051945">
    <property type="entry name" value="RRM_MRD1_RNA_proc_ribogen"/>
</dbReference>
<dbReference type="GO" id="GO:0005634">
    <property type="term" value="C:nucleus"/>
    <property type="evidence" value="ECO:0007669"/>
    <property type="project" value="UniProtKB-SubCell"/>
</dbReference>
<keyword evidence="10" id="KW-1185">Reference proteome</keyword>
<evidence type="ECO:0000313" key="9">
    <source>
        <dbReference type="EMBL" id="KAJ1529555.1"/>
    </source>
</evidence>
<dbReference type="EMBL" id="JAPTSV010000003">
    <property type="protein sequence ID" value="KAJ1529555.1"/>
    <property type="molecule type" value="Genomic_DNA"/>
</dbReference>
<feature type="region of interest" description="Disordered" evidence="6">
    <location>
        <begin position="531"/>
        <end position="656"/>
    </location>
</feature>
<proteinExistence type="predicted"/>
<feature type="compositionally biased region" description="Acidic residues" evidence="6">
    <location>
        <begin position="627"/>
        <end position="636"/>
    </location>
</feature>
<evidence type="ECO:0000256" key="7">
    <source>
        <dbReference type="SAM" id="SignalP"/>
    </source>
</evidence>
<dbReference type="Gene3D" id="3.30.70.330">
    <property type="match status" value="1"/>
</dbReference>
<dbReference type="CDD" id="cd00590">
    <property type="entry name" value="RRM_SF"/>
    <property type="match status" value="1"/>
</dbReference>
<keyword evidence="7" id="KW-0732">Signal</keyword>
<sequence length="676" mass="75013">MNLTGTFYKIFIYLFFFVQLENGGSDDASGAKQHNYGESLSSSRAKQHHYPDNSSAAMYGEHSKSAGRSAQPNQLAFNQLLSPAVANNSSSMPTTSQVANQSMHGNSLGNLNQQSHRDGAVVGAAAVKPFMSPNQYSFEALRVPPPPPPAQYAYTDGKGSMQQYGFKQVAVSQAGYQVSAYSQGHSRYGQHNGMMGQGRGWNQRGRPPMQRFRGNQWPGPGHPSQGPGPSGPMVHPQMGPMAPPLLPPVPFGPPPSLRGFYGAPLGPRPLPLFTHQGNQHGGRNQGGHLMGSHQKPKNKKRADDPACSDANVVPSKSKGGILLSPDNKPVKNRKRNTLPTFPSRPWNREDAEKALKVEVETTINLKNESLIIRFPDPELSRDIVKAYHPGIMNVHFQVPSGPRYCFVQLAPDVNTEKIIKILENIKFGSGYLSVERKSTKQEEEATPESIDPYTLYIGNLPTNVNIQTVKEKFPDAARVDVGFAQRMRYTRYAFIRFNSVDDAIKAYKEHHNLVLDSRSIIVRFRRQKGQIDLPGEAKPQQPSKVNIRTADSKKRDEESKPSESTKKVVKDEKEEDDEEEEEDDEDEEEEENVDDDEDDDDDDGEGEGEDDDDDDDDEEEGRKPLQDDDDDDDDDDNAKVGGPALPADDDEDDDENIFRELDAQLGGYDGFPFNFN</sequence>
<name>A0AAV7XWE6_9NEOP</name>
<evidence type="ECO:0000256" key="2">
    <source>
        <dbReference type="ARBA" id="ARBA00022737"/>
    </source>
</evidence>
<feature type="region of interest" description="Disordered" evidence="6">
    <location>
        <begin position="27"/>
        <end position="70"/>
    </location>
</feature>
<feature type="chain" id="PRO_5043440239" description="RRM domain-containing protein" evidence="7">
    <location>
        <begin position="24"/>
        <end position="676"/>
    </location>
</feature>
<dbReference type="InterPro" id="IPR000504">
    <property type="entry name" value="RRM_dom"/>
</dbReference>
<reference evidence="9" key="1">
    <citation type="submission" date="2022-12" db="EMBL/GenBank/DDBJ databases">
        <title>Chromosome-level genome assembly of the bean flower thrips Megalurothrips usitatus.</title>
        <authorList>
            <person name="Ma L."/>
            <person name="Liu Q."/>
            <person name="Li H."/>
            <person name="Cai W."/>
        </authorList>
    </citation>
    <scope>NUCLEOTIDE SEQUENCE</scope>
    <source>
        <strain evidence="9">Cailab_2022a</strain>
    </source>
</reference>
<feature type="compositionally biased region" description="Low complexity" evidence="6">
    <location>
        <begin position="218"/>
        <end position="227"/>
    </location>
</feature>
<feature type="compositionally biased region" description="Acidic residues" evidence="6">
    <location>
        <begin position="573"/>
        <end position="619"/>
    </location>
</feature>
<evidence type="ECO:0000256" key="5">
    <source>
        <dbReference type="PROSITE-ProRule" id="PRU00176"/>
    </source>
</evidence>
<dbReference type="PANTHER" id="PTHR48039:SF5">
    <property type="entry name" value="RNA-BINDING PROTEIN 28"/>
    <property type="match status" value="1"/>
</dbReference>
<keyword evidence="3 5" id="KW-0694">RNA-binding</keyword>
<dbReference type="PANTHER" id="PTHR48039">
    <property type="entry name" value="RNA-BINDING MOTIF PROTEIN 14B"/>
    <property type="match status" value="1"/>
</dbReference>
<protein>
    <recommendedName>
        <fullName evidence="8">RRM domain-containing protein</fullName>
    </recommendedName>
</protein>
<feature type="domain" description="RRM" evidence="8">
    <location>
        <begin position="453"/>
        <end position="527"/>
    </location>
</feature>
<evidence type="ECO:0000259" key="8">
    <source>
        <dbReference type="PROSITE" id="PS50102"/>
    </source>
</evidence>
<dbReference type="PROSITE" id="PS50102">
    <property type="entry name" value="RRM"/>
    <property type="match status" value="1"/>
</dbReference>
<evidence type="ECO:0000256" key="4">
    <source>
        <dbReference type="ARBA" id="ARBA00023242"/>
    </source>
</evidence>